<feature type="transmembrane region" description="Helical" evidence="1">
    <location>
        <begin position="12"/>
        <end position="32"/>
    </location>
</feature>
<organism evidence="2">
    <name type="scientific">Medicago truncatula</name>
    <name type="common">Barrel medic</name>
    <name type="synonym">Medicago tribuloides</name>
    <dbReference type="NCBI Taxonomy" id="3880"/>
    <lineage>
        <taxon>Eukaryota</taxon>
        <taxon>Viridiplantae</taxon>
        <taxon>Streptophyta</taxon>
        <taxon>Embryophyta</taxon>
        <taxon>Tracheophyta</taxon>
        <taxon>Spermatophyta</taxon>
        <taxon>Magnoliopsida</taxon>
        <taxon>eudicotyledons</taxon>
        <taxon>Gunneridae</taxon>
        <taxon>Pentapetalae</taxon>
        <taxon>rosids</taxon>
        <taxon>fabids</taxon>
        <taxon>Fabales</taxon>
        <taxon>Fabaceae</taxon>
        <taxon>Papilionoideae</taxon>
        <taxon>50 kb inversion clade</taxon>
        <taxon>NPAAA clade</taxon>
        <taxon>Hologalegina</taxon>
        <taxon>IRL clade</taxon>
        <taxon>Trifolieae</taxon>
        <taxon>Medicago</taxon>
    </lineage>
</organism>
<keyword evidence="1" id="KW-0812">Transmembrane</keyword>
<evidence type="ECO:0000256" key="1">
    <source>
        <dbReference type="SAM" id="Phobius"/>
    </source>
</evidence>
<accession>I3SVS6</accession>
<evidence type="ECO:0000313" key="2">
    <source>
        <dbReference type="EMBL" id="AFK44368.1"/>
    </source>
</evidence>
<sequence>MKSYFRYVRMIYLLCFFIMNCNIVDVVYKFLFNVVCLTVEKLFIIFKW</sequence>
<evidence type="ECO:0008006" key="3">
    <source>
        <dbReference type="Google" id="ProtNLM"/>
    </source>
</evidence>
<keyword evidence="1" id="KW-1133">Transmembrane helix</keyword>
<name>I3SVS6_MEDTR</name>
<protein>
    <recommendedName>
        <fullName evidence="3">Transmembrane protein</fullName>
    </recommendedName>
</protein>
<dbReference type="AlphaFoldDB" id="I3SVS6"/>
<reference evidence="2" key="1">
    <citation type="submission" date="2012-05" db="EMBL/GenBank/DDBJ databases">
        <authorList>
            <person name="Krishnakumar V."/>
            <person name="Cheung F."/>
            <person name="Xiao Y."/>
            <person name="Chan A."/>
            <person name="Moskal W.A."/>
            <person name="Town C.D."/>
        </authorList>
    </citation>
    <scope>NUCLEOTIDE SEQUENCE</scope>
</reference>
<proteinExistence type="evidence at transcript level"/>
<keyword evidence="1" id="KW-0472">Membrane</keyword>
<dbReference type="EMBL" id="BT144574">
    <property type="protein sequence ID" value="AFK44368.1"/>
    <property type="molecule type" value="mRNA"/>
</dbReference>